<protein>
    <submittedName>
        <fullName evidence="2">Uncharacterized protein</fullName>
    </submittedName>
</protein>
<gene>
    <name evidence="2" type="ORF">PXEA_LOCUS20534</name>
</gene>
<comment type="caution">
    <text evidence="2">The sequence shown here is derived from an EMBL/GenBank/DDBJ whole genome shotgun (WGS) entry which is preliminary data.</text>
</comment>
<name>A0A3S5ALY8_9PLAT</name>
<feature type="region of interest" description="Disordered" evidence="1">
    <location>
        <begin position="1"/>
        <end position="26"/>
    </location>
</feature>
<dbReference type="Proteomes" id="UP000784294">
    <property type="component" value="Unassembled WGS sequence"/>
</dbReference>
<evidence type="ECO:0000313" key="3">
    <source>
        <dbReference type="Proteomes" id="UP000784294"/>
    </source>
</evidence>
<accession>A0A3S5ALY8</accession>
<organism evidence="2 3">
    <name type="scientific">Protopolystoma xenopodis</name>
    <dbReference type="NCBI Taxonomy" id="117903"/>
    <lineage>
        <taxon>Eukaryota</taxon>
        <taxon>Metazoa</taxon>
        <taxon>Spiralia</taxon>
        <taxon>Lophotrochozoa</taxon>
        <taxon>Platyhelminthes</taxon>
        <taxon>Monogenea</taxon>
        <taxon>Polyopisthocotylea</taxon>
        <taxon>Polystomatidea</taxon>
        <taxon>Polystomatidae</taxon>
        <taxon>Protopolystoma</taxon>
    </lineage>
</organism>
<keyword evidence="3" id="KW-1185">Reference proteome</keyword>
<dbReference type="EMBL" id="CAAALY010084832">
    <property type="protein sequence ID" value="VEL27094.1"/>
    <property type="molecule type" value="Genomic_DNA"/>
</dbReference>
<sequence>MRLDQGSSVNDNGWSSRPRLHGSSYPSSTLTNPCYLDTNVCNGIADEARQVGQIGCILKEETKVMPSRLGSELAASPFLDKDANGPPTLTGHLEALLPTKKANEDSRAAIGIKEKQFYEHKCQGLVIGGKEEALEEDEEDGDEDEDDGEDELENHEDTRKTVLLVDGIPLATSMFISRLSSDQDYALTPLHSAAITTDQSLSSSVYTHPTACSRLDSSSLSAFSSSSSFSSIYSLPASSSVSSHSTALVTSKPVLVVRSQMASESTESVTSSNQKHLDPAVTPKPLPSNGSFENSSYSIGSLGKQGSDFTPENPPYGQLNPLSGYDQQKLDQSLLHCQDYQNVQHSHAKQKQQQQQKHPLCLTKVSTTTGNAWTELVS</sequence>
<feature type="non-terminal residue" evidence="2">
    <location>
        <position position="378"/>
    </location>
</feature>
<evidence type="ECO:0000256" key="1">
    <source>
        <dbReference type="SAM" id="MobiDB-lite"/>
    </source>
</evidence>
<dbReference type="AlphaFoldDB" id="A0A3S5ALY8"/>
<proteinExistence type="predicted"/>
<feature type="compositionally biased region" description="Polar residues" evidence="1">
    <location>
        <begin position="1"/>
        <end position="15"/>
    </location>
</feature>
<reference evidence="2" key="1">
    <citation type="submission" date="2018-11" db="EMBL/GenBank/DDBJ databases">
        <authorList>
            <consortium name="Pathogen Informatics"/>
        </authorList>
    </citation>
    <scope>NUCLEOTIDE SEQUENCE</scope>
</reference>
<feature type="compositionally biased region" description="Polar residues" evidence="1">
    <location>
        <begin position="288"/>
        <end position="299"/>
    </location>
</feature>
<evidence type="ECO:0000313" key="2">
    <source>
        <dbReference type="EMBL" id="VEL27094.1"/>
    </source>
</evidence>
<feature type="compositionally biased region" description="Polar residues" evidence="1">
    <location>
        <begin position="265"/>
        <end position="274"/>
    </location>
</feature>
<feature type="region of interest" description="Disordered" evidence="1">
    <location>
        <begin position="265"/>
        <end position="324"/>
    </location>
</feature>
<feature type="region of interest" description="Disordered" evidence="1">
    <location>
        <begin position="130"/>
        <end position="158"/>
    </location>
</feature>
<feature type="compositionally biased region" description="Acidic residues" evidence="1">
    <location>
        <begin position="133"/>
        <end position="154"/>
    </location>
</feature>